<proteinExistence type="predicted"/>
<comment type="caution">
    <text evidence="1">The sequence shown here is derived from an EMBL/GenBank/DDBJ whole genome shotgun (WGS) entry which is preliminary data.</text>
</comment>
<dbReference type="Proteomes" id="UP001596997">
    <property type="component" value="Unassembled WGS sequence"/>
</dbReference>
<protein>
    <submittedName>
        <fullName evidence="1">Uncharacterized protein</fullName>
    </submittedName>
</protein>
<sequence>MNKEEKQYKKPTYKIKAPLKEHLKTYSRYADLPLTYDDLTVYQDLIPVTNDAGESNLWLLVIYNSYDIDRIYEQLIQIYELLVADGDKVPFLKIERIEFCSFGNSQPFRIKVKNEINDNHDYFYIKRADSSRVYGLELEEIFSPDKVSFLVNNSTIVIEHIVGIPCDEFIKTYSNIEIENRLGFAKEFVKFNERCFVRLLGDIRAYNFIIEIIQDFDNVQYRMRSIDFDQQSYEGRKSLYLPQYFRDNIKLVNHAQEMLLPEISNQYAREERVAMRKRFLASRQRTKSLLRKMRRDNISTIEHINRLKKELGAYHKNEEFKNCKNMGEILTLHLEQKLGIKIF</sequence>
<reference evidence="2" key="1">
    <citation type="journal article" date="2019" name="Int. J. Syst. Evol. Microbiol.">
        <title>The Global Catalogue of Microorganisms (GCM) 10K type strain sequencing project: providing services to taxonomists for standard genome sequencing and annotation.</title>
        <authorList>
            <consortium name="The Broad Institute Genomics Platform"/>
            <consortium name="The Broad Institute Genome Sequencing Center for Infectious Disease"/>
            <person name="Wu L."/>
            <person name="Ma J."/>
        </authorList>
    </citation>
    <scope>NUCLEOTIDE SEQUENCE [LARGE SCALE GENOMIC DNA]</scope>
    <source>
        <strain evidence="2">CCUG 62114</strain>
    </source>
</reference>
<evidence type="ECO:0000313" key="1">
    <source>
        <dbReference type="EMBL" id="MFD0963780.1"/>
    </source>
</evidence>
<dbReference type="EMBL" id="JBHTJM010000008">
    <property type="protein sequence ID" value="MFD0963780.1"/>
    <property type="molecule type" value="Genomic_DNA"/>
</dbReference>
<gene>
    <name evidence="1" type="ORF">ACFQ1O_07160</name>
</gene>
<name>A0ABW3I1W7_9FLAO</name>
<accession>A0ABW3I1W7</accession>
<organism evidence="1 2">
    <name type="scientific">Pseudofulvibacter geojedonensis</name>
    <dbReference type="NCBI Taxonomy" id="1123758"/>
    <lineage>
        <taxon>Bacteria</taxon>
        <taxon>Pseudomonadati</taxon>
        <taxon>Bacteroidota</taxon>
        <taxon>Flavobacteriia</taxon>
        <taxon>Flavobacteriales</taxon>
        <taxon>Flavobacteriaceae</taxon>
        <taxon>Pseudofulvibacter</taxon>
    </lineage>
</organism>
<evidence type="ECO:0000313" key="2">
    <source>
        <dbReference type="Proteomes" id="UP001596997"/>
    </source>
</evidence>
<keyword evidence="2" id="KW-1185">Reference proteome</keyword>
<dbReference type="RefSeq" id="WP_377714850.1">
    <property type="nucleotide sequence ID" value="NZ_JBHTJM010000008.1"/>
</dbReference>